<organism evidence="2">
    <name type="scientific">bioreactor metagenome</name>
    <dbReference type="NCBI Taxonomy" id="1076179"/>
    <lineage>
        <taxon>unclassified sequences</taxon>
        <taxon>metagenomes</taxon>
        <taxon>ecological metagenomes</taxon>
    </lineage>
</organism>
<evidence type="ECO:0000259" key="1">
    <source>
        <dbReference type="PROSITE" id="PS50022"/>
    </source>
</evidence>
<dbReference type="AlphaFoldDB" id="A0A644XGG8"/>
<dbReference type="InterPro" id="IPR000421">
    <property type="entry name" value="FA58C"/>
</dbReference>
<reference evidence="2" key="1">
    <citation type="submission" date="2019-08" db="EMBL/GenBank/DDBJ databases">
        <authorList>
            <person name="Kucharzyk K."/>
            <person name="Murdoch R.W."/>
            <person name="Higgins S."/>
            <person name="Loffler F."/>
        </authorList>
    </citation>
    <scope>NUCLEOTIDE SEQUENCE</scope>
</reference>
<dbReference type="SUPFAM" id="SSF49785">
    <property type="entry name" value="Galactose-binding domain-like"/>
    <property type="match status" value="1"/>
</dbReference>
<comment type="caution">
    <text evidence="2">The sequence shown here is derived from an EMBL/GenBank/DDBJ whole genome shotgun (WGS) entry which is preliminary data.</text>
</comment>
<feature type="domain" description="F5/8 type C" evidence="1">
    <location>
        <begin position="293"/>
        <end position="438"/>
    </location>
</feature>
<sequence length="439" mass="48228">MKTKNILFGLLFVLGFGASSCEDKSDDNLTETKVYISKSGDISVNVYNVGEDVTYKIGAYKSGAFNNSATAELTVLSDAELALYNQTNSTDYKAIPATCYTIDGSKLAFSKEEKNAYITINFKPESILSIPDYKTSNYVLPIQLSDASVTINEDKKYSFIKPNVLEPTIYLAKTGFSNTVIDDGGEAAIELDLPLALDFENKWDINCSLQANQDLLDSYNTAQGTSYKLLPVQAYTIDPNPVTIASGKKGATVKIQINRDKLDYGDYILPVQLASVSKFNIASDSDNCLFSVSYQAKKLSKLTWKVVDFSSEEASGEGANGFASLILDGNTSTFWHSQWANGTGQLPHHLTIDMQKEVTVVQVDLTRRTNNTDTKAGNFYISSDKSNWTKVGSFLMAKINDAQPFAVTKSKGRYLKIEITESNRAPFANMAEVDVRGIE</sequence>
<dbReference type="PROSITE" id="PS51257">
    <property type="entry name" value="PROKAR_LIPOPROTEIN"/>
    <property type="match status" value="1"/>
</dbReference>
<protein>
    <recommendedName>
        <fullName evidence="1">F5/8 type C domain-containing protein</fullName>
    </recommendedName>
</protein>
<dbReference type="Gene3D" id="2.60.120.260">
    <property type="entry name" value="Galactose-binding domain-like"/>
    <property type="match status" value="1"/>
</dbReference>
<name>A0A644XGG8_9ZZZZ</name>
<dbReference type="PROSITE" id="PS50022">
    <property type="entry name" value="FA58C_3"/>
    <property type="match status" value="1"/>
</dbReference>
<evidence type="ECO:0000313" key="2">
    <source>
        <dbReference type="EMBL" id="MPM15340.1"/>
    </source>
</evidence>
<proteinExistence type="predicted"/>
<accession>A0A644XGG8</accession>
<dbReference type="EMBL" id="VSSQ01002427">
    <property type="protein sequence ID" value="MPM15340.1"/>
    <property type="molecule type" value="Genomic_DNA"/>
</dbReference>
<dbReference type="Pfam" id="PF08522">
    <property type="entry name" value="BT_3987-like_N"/>
    <property type="match status" value="2"/>
</dbReference>
<dbReference type="InterPro" id="IPR008979">
    <property type="entry name" value="Galactose-bd-like_sf"/>
</dbReference>
<dbReference type="Pfam" id="PF00754">
    <property type="entry name" value="F5_F8_type_C"/>
    <property type="match status" value="1"/>
</dbReference>
<dbReference type="Gene3D" id="2.60.40.1740">
    <property type="entry name" value="hypothetical protein (bacova_03559)"/>
    <property type="match status" value="2"/>
</dbReference>
<dbReference type="InterPro" id="IPR013728">
    <property type="entry name" value="BT_3987-like_N"/>
</dbReference>
<gene>
    <name evidence="2" type="ORF">SDC9_61708</name>
</gene>